<dbReference type="GO" id="GO:0008831">
    <property type="term" value="F:dTDP-4-dehydrorhamnose reductase activity"/>
    <property type="evidence" value="ECO:0007669"/>
    <property type="project" value="UniProtKB-EC"/>
</dbReference>
<dbReference type="CDD" id="cd05254">
    <property type="entry name" value="dTDP_HR_like_SDR_e"/>
    <property type="match status" value="1"/>
</dbReference>
<dbReference type="RefSeq" id="WP_183611012.1">
    <property type="nucleotide sequence ID" value="NZ_JACICY010000001.1"/>
</dbReference>
<comment type="pathway">
    <text evidence="1 6">Carbohydrate biosynthesis; dTDP-L-rhamnose biosynthesis.</text>
</comment>
<dbReference type="EMBL" id="JACICY010000001">
    <property type="protein sequence ID" value="MBB3858792.1"/>
    <property type="molecule type" value="Genomic_DNA"/>
</dbReference>
<sequence>MELELWGGAECTVNRVGDRHRDQLLATGHDERLSDMDLIAGLGFDALRFPILWERVVPDDGAPRWDWSDPRLARLREAGIRPIAGLVHHGSGPARTSLLDDGFAAGLGRYARAVATRYPWIEDWTPVNEPLTTARFSALYGIWYPHARDERAFWTALLNQIDGVRLAMRAVREVNPAARLIQTDDLGRTYATAALEDQAAFDNARRWMTWDLLCGVVVPGHDLWQRLCGVGLGERLRVIADDPCPPQIIGINHYLTSDRFLDHRLQKYPMDAAGSNGLRDFADIAAVRALEPGPPGLGGAISEAWARYGIPVAVTEVHNGCTREEQARWLSEAWDTALAARAAGVEVCAVTCWALFGNRGWNTLLTGDGHYEPGVFDARGAEPRATALAGMIAELRGSAGEARVRTQTHGAGWWRRPGRLSHGATARVAGLHRSGLDDRDRAPILITGATGTLGRALAAACRARNLAVVLTDRAQLELGNASGLKAALDKFAPWAVINAAGWVRVDDAEHEREVCMAANATGAVALAAACAERGLPCVQFSSDLVFGDTASSYVESAAVEPLNVYGRSKAAMEAEVCALPGAHLIVRTAAFFSPFDQANFAFHAVRTLSRGEPFHAEPDEAVTPTYVPDLCDAVLDLLIDGETGVWHLSSNELLSWHAFAVRIAQACGLNTGLILPITREQQGLRAARPRSCGLASERGALLPSLQSAIDRFAQAMAHRYAA</sequence>
<accession>A0A7W5ZSR7</accession>
<dbReference type="Proteomes" id="UP000562395">
    <property type="component" value="Unassembled WGS sequence"/>
</dbReference>
<dbReference type="Gene3D" id="3.40.50.720">
    <property type="entry name" value="NAD(P)-binding Rossmann-like Domain"/>
    <property type="match status" value="1"/>
</dbReference>
<feature type="domain" description="RmlD-like substrate binding" evidence="7">
    <location>
        <begin position="444"/>
        <end position="698"/>
    </location>
</feature>
<dbReference type="InterPro" id="IPR001360">
    <property type="entry name" value="Glyco_hydro_1"/>
</dbReference>
<evidence type="ECO:0000256" key="5">
    <source>
        <dbReference type="ARBA" id="ARBA00048200"/>
    </source>
</evidence>
<dbReference type="Gene3D" id="3.90.25.10">
    <property type="entry name" value="UDP-galactose 4-epimerase, domain 1"/>
    <property type="match status" value="1"/>
</dbReference>
<dbReference type="InterPro" id="IPR029903">
    <property type="entry name" value="RmlD-like-bd"/>
</dbReference>
<comment type="caution">
    <text evidence="8">The sequence shown here is derived from an EMBL/GenBank/DDBJ whole genome shotgun (WGS) entry which is preliminary data.</text>
</comment>
<keyword evidence="9" id="KW-1185">Reference proteome</keyword>
<evidence type="ECO:0000313" key="8">
    <source>
        <dbReference type="EMBL" id="MBB3858792.1"/>
    </source>
</evidence>
<evidence type="ECO:0000256" key="2">
    <source>
        <dbReference type="ARBA" id="ARBA00010944"/>
    </source>
</evidence>
<name>A0A7W5ZSR7_9SPHN</name>
<dbReference type="Gene3D" id="3.20.20.80">
    <property type="entry name" value="Glycosidases"/>
    <property type="match status" value="1"/>
</dbReference>
<evidence type="ECO:0000256" key="4">
    <source>
        <dbReference type="ARBA" id="ARBA00017099"/>
    </source>
</evidence>
<comment type="similarity">
    <text evidence="2 6">Belongs to the dTDP-4-dehydrorhamnose reductase family.</text>
</comment>
<evidence type="ECO:0000259" key="7">
    <source>
        <dbReference type="Pfam" id="PF04321"/>
    </source>
</evidence>
<dbReference type="InterPro" id="IPR005913">
    <property type="entry name" value="dTDP_dehydrorham_reduct"/>
</dbReference>
<evidence type="ECO:0000313" key="9">
    <source>
        <dbReference type="Proteomes" id="UP000562395"/>
    </source>
</evidence>
<gene>
    <name evidence="8" type="ORF">GGQ88_000032</name>
</gene>
<dbReference type="PANTHER" id="PTHR10491">
    <property type="entry name" value="DTDP-4-DEHYDRORHAMNOSE REDUCTASE"/>
    <property type="match status" value="1"/>
</dbReference>
<protein>
    <recommendedName>
        <fullName evidence="4 6">dTDP-4-dehydrorhamnose reductase</fullName>
        <ecNumber evidence="3 6">1.1.1.133</ecNumber>
    </recommendedName>
</protein>
<organism evidence="8 9">
    <name type="scientific">Novosphingobium hassiacum</name>
    <dbReference type="NCBI Taxonomy" id="173676"/>
    <lineage>
        <taxon>Bacteria</taxon>
        <taxon>Pseudomonadati</taxon>
        <taxon>Pseudomonadota</taxon>
        <taxon>Alphaproteobacteria</taxon>
        <taxon>Sphingomonadales</taxon>
        <taxon>Sphingomonadaceae</taxon>
        <taxon>Novosphingobium</taxon>
    </lineage>
</organism>
<dbReference type="EC" id="1.1.1.133" evidence="3 6"/>
<keyword evidence="6 8" id="KW-0560">Oxidoreductase</keyword>
<dbReference type="GO" id="GO:0005975">
    <property type="term" value="P:carbohydrate metabolic process"/>
    <property type="evidence" value="ECO:0007669"/>
    <property type="project" value="InterPro"/>
</dbReference>
<evidence type="ECO:0000256" key="1">
    <source>
        <dbReference type="ARBA" id="ARBA00004781"/>
    </source>
</evidence>
<comment type="function">
    <text evidence="6">Catalyzes the reduction of dTDP-6-deoxy-L-lyxo-4-hexulose to yield dTDP-L-rhamnose.</text>
</comment>
<dbReference type="SUPFAM" id="SSF51445">
    <property type="entry name" value="(Trans)glycosidases"/>
    <property type="match status" value="1"/>
</dbReference>
<dbReference type="PANTHER" id="PTHR10491:SF4">
    <property type="entry name" value="METHIONINE ADENOSYLTRANSFERASE 2 SUBUNIT BETA"/>
    <property type="match status" value="1"/>
</dbReference>
<keyword evidence="6" id="KW-0521">NADP</keyword>
<comment type="catalytic activity">
    <reaction evidence="5 6">
        <text>dTDP-beta-L-rhamnose + NADP(+) = dTDP-4-dehydro-beta-L-rhamnose + NADPH + H(+)</text>
        <dbReference type="Rhea" id="RHEA:21796"/>
        <dbReference type="ChEBI" id="CHEBI:15378"/>
        <dbReference type="ChEBI" id="CHEBI:57510"/>
        <dbReference type="ChEBI" id="CHEBI:57783"/>
        <dbReference type="ChEBI" id="CHEBI:58349"/>
        <dbReference type="ChEBI" id="CHEBI:62830"/>
        <dbReference type="EC" id="1.1.1.133"/>
    </reaction>
</comment>
<evidence type="ECO:0000256" key="6">
    <source>
        <dbReference type="RuleBase" id="RU364082"/>
    </source>
</evidence>
<dbReference type="InterPro" id="IPR017853">
    <property type="entry name" value="GH"/>
</dbReference>
<dbReference type="UniPathway" id="UPA00124"/>
<dbReference type="InterPro" id="IPR036291">
    <property type="entry name" value="NAD(P)-bd_dom_sf"/>
</dbReference>
<dbReference type="GO" id="GO:0004553">
    <property type="term" value="F:hydrolase activity, hydrolyzing O-glycosyl compounds"/>
    <property type="evidence" value="ECO:0007669"/>
    <property type="project" value="InterPro"/>
</dbReference>
<dbReference type="Pfam" id="PF00232">
    <property type="entry name" value="Glyco_hydro_1"/>
    <property type="match status" value="1"/>
</dbReference>
<dbReference type="AlphaFoldDB" id="A0A7W5ZSR7"/>
<comment type="cofactor">
    <cofactor evidence="6">
        <name>Mg(2+)</name>
        <dbReference type="ChEBI" id="CHEBI:18420"/>
    </cofactor>
    <text evidence="6">Binds 1 Mg(2+) ion per monomer.</text>
</comment>
<dbReference type="GO" id="GO:0019305">
    <property type="term" value="P:dTDP-rhamnose biosynthetic process"/>
    <property type="evidence" value="ECO:0007669"/>
    <property type="project" value="UniProtKB-UniPathway"/>
</dbReference>
<reference evidence="8 9" key="1">
    <citation type="submission" date="2020-08" db="EMBL/GenBank/DDBJ databases">
        <title>Genomic Encyclopedia of Type Strains, Phase IV (KMG-IV): sequencing the most valuable type-strain genomes for metagenomic binning, comparative biology and taxonomic classification.</title>
        <authorList>
            <person name="Goeker M."/>
        </authorList>
    </citation>
    <scope>NUCLEOTIDE SEQUENCE [LARGE SCALE GENOMIC DNA]</scope>
    <source>
        <strain evidence="8 9">DSM 14552</strain>
    </source>
</reference>
<dbReference type="Pfam" id="PF04321">
    <property type="entry name" value="RmlD_sub_bind"/>
    <property type="match status" value="1"/>
</dbReference>
<proteinExistence type="inferred from homology"/>
<evidence type="ECO:0000256" key="3">
    <source>
        <dbReference type="ARBA" id="ARBA00012929"/>
    </source>
</evidence>
<dbReference type="SUPFAM" id="SSF51735">
    <property type="entry name" value="NAD(P)-binding Rossmann-fold domains"/>
    <property type="match status" value="1"/>
</dbReference>